<feature type="domain" description="HTH marR-type" evidence="4">
    <location>
        <begin position="1"/>
        <end position="139"/>
    </location>
</feature>
<dbReference type="InterPro" id="IPR036390">
    <property type="entry name" value="WH_DNA-bd_sf"/>
</dbReference>
<name>A0ABS7PQ07_9SPHN</name>
<dbReference type="InterPro" id="IPR000835">
    <property type="entry name" value="HTH_MarR-typ"/>
</dbReference>
<dbReference type="RefSeq" id="WP_222990391.1">
    <property type="nucleotide sequence ID" value="NZ_JAINVV010000005.1"/>
</dbReference>
<keyword evidence="1" id="KW-0805">Transcription regulation</keyword>
<keyword evidence="3" id="KW-0804">Transcription</keyword>
<dbReference type="EMBL" id="JAINVV010000005">
    <property type="protein sequence ID" value="MBY8823276.1"/>
    <property type="molecule type" value="Genomic_DNA"/>
</dbReference>
<dbReference type="InterPro" id="IPR036388">
    <property type="entry name" value="WH-like_DNA-bd_sf"/>
</dbReference>
<dbReference type="PRINTS" id="PR00598">
    <property type="entry name" value="HTHMARR"/>
</dbReference>
<dbReference type="Pfam" id="PF12802">
    <property type="entry name" value="MarR_2"/>
    <property type="match status" value="1"/>
</dbReference>
<evidence type="ECO:0000313" key="5">
    <source>
        <dbReference type="EMBL" id="MBY8823276.1"/>
    </source>
</evidence>
<dbReference type="PANTHER" id="PTHR33164:SF43">
    <property type="entry name" value="HTH-TYPE TRANSCRIPTIONAL REPRESSOR YETL"/>
    <property type="match status" value="1"/>
</dbReference>
<gene>
    <name evidence="5" type="ORF">K7G82_13300</name>
</gene>
<dbReference type="PROSITE" id="PS01117">
    <property type="entry name" value="HTH_MARR_1"/>
    <property type="match status" value="1"/>
</dbReference>
<evidence type="ECO:0000256" key="1">
    <source>
        <dbReference type="ARBA" id="ARBA00023015"/>
    </source>
</evidence>
<sequence length="149" mass="16175">MAVADLGSHSGFLMRMVSNCVSQAFARRVGREGVTVAEWTLMRTLYDADGAAPTSLARHMGLSKAAVSKLADRLVSKGLVDRRDNPGDKRAQSLSLTAEGREKIPVLAAIADANDADFFNVLSTQDRARLRSLLRTLISRHGINRIPVD</sequence>
<organism evidence="5 6">
    <name type="scientific">Sphingomonas colocasiae</name>
    <dbReference type="NCBI Taxonomy" id="1848973"/>
    <lineage>
        <taxon>Bacteria</taxon>
        <taxon>Pseudomonadati</taxon>
        <taxon>Pseudomonadota</taxon>
        <taxon>Alphaproteobacteria</taxon>
        <taxon>Sphingomonadales</taxon>
        <taxon>Sphingomonadaceae</taxon>
        <taxon>Sphingomonas</taxon>
    </lineage>
</organism>
<evidence type="ECO:0000259" key="4">
    <source>
        <dbReference type="PROSITE" id="PS50995"/>
    </source>
</evidence>
<reference evidence="5 6" key="1">
    <citation type="submission" date="2021-08" db="EMBL/GenBank/DDBJ databases">
        <authorList>
            <person name="Tuo L."/>
        </authorList>
    </citation>
    <scope>NUCLEOTIDE SEQUENCE [LARGE SCALE GENOMIC DNA]</scope>
    <source>
        <strain evidence="5 6">JCM 31229</strain>
    </source>
</reference>
<protein>
    <submittedName>
        <fullName evidence="5">MarR family transcriptional regulator</fullName>
    </submittedName>
</protein>
<dbReference type="Gene3D" id="1.10.10.10">
    <property type="entry name" value="Winged helix-like DNA-binding domain superfamily/Winged helix DNA-binding domain"/>
    <property type="match status" value="1"/>
</dbReference>
<keyword evidence="2" id="KW-0238">DNA-binding</keyword>
<evidence type="ECO:0000256" key="3">
    <source>
        <dbReference type="ARBA" id="ARBA00023163"/>
    </source>
</evidence>
<dbReference type="Proteomes" id="UP000706039">
    <property type="component" value="Unassembled WGS sequence"/>
</dbReference>
<keyword evidence="6" id="KW-1185">Reference proteome</keyword>
<dbReference type="SUPFAM" id="SSF46785">
    <property type="entry name" value="Winged helix' DNA-binding domain"/>
    <property type="match status" value="1"/>
</dbReference>
<evidence type="ECO:0000256" key="2">
    <source>
        <dbReference type="ARBA" id="ARBA00023125"/>
    </source>
</evidence>
<dbReference type="InterPro" id="IPR023187">
    <property type="entry name" value="Tscrpt_reg_MarR-type_CS"/>
</dbReference>
<evidence type="ECO:0000313" key="6">
    <source>
        <dbReference type="Proteomes" id="UP000706039"/>
    </source>
</evidence>
<accession>A0ABS7PQ07</accession>
<dbReference type="SMART" id="SM00347">
    <property type="entry name" value="HTH_MARR"/>
    <property type="match status" value="1"/>
</dbReference>
<dbReference type="InterPro" id="IPR039422">
    <property type="entry name" value="MarR/SlyA-like"/>
</dbReference>
<proteinExistence type="predicted"/>
<dbReference type="PROSITE" id="PS50995">
    <property type="entry name" value="HTH_MARR_2"/>
    <property type="match status" value="1"/>
</dbReference>
<dbReference type="PANTHER" id="PTHR33164">
    <property type="entry name" value="TRANSCRIPTIONAL REGULATOR, MARR FAMILY"/>
    <property type="match status" value="1"/>
</dbReference>
<comment type="caution">
    <text evidence="5">The sequence shown here is derived from an EMBL/GenBank/DDBJ whole genome shotgun (WGS) entry which is preliminary data.</text>
</comment>